<feature type="transmembrane region" description="Helical" evidence="1">
    <location>
        <begin position="121"/>
        <end position="143"/>
    </location>
</feature>
<dbReference type="EMBL" id="CP003380">
    <property type="protein sequence ID" value="AFJ02644.1"/>
    <property type="molecule type" value="Genomic_DNA"/>
</dbReference>
<feature type="transmembrane region" description="Helical" evidence="1">
    <location>
        <begin position="53"/>
        <end position="76"/>
    </location>
</feature>
<evidence type="ECO:0000313" key="3">
    <source>
        <dbReference type="Proteomes" id="UP000009145"/>
    </source>
</evidence>
<name>I1YIA1_METFJ</name>
<dbReference type="STRING" id="754477.Q7C_1495"/>
<accession>I1YIA1</accession>
<gene>
    <name evidence="2" type="ordered locus">Q7C_1495</name>
</gene>
<reference evidence="2 3" key="1">
    <citation type="journal article" date="2012" name="J. Bacteriol.">
        <title>Complete genome sequences of Methylophaga sp. strain JAM1 and Methylophaga sp. strain JAM7.</title>
        <authorList>
            <person name="Villeneuve C."/>
            <person name="Martineau C."/>
            <person name="Mauffrey F."/>
            <person name="Villemur R."/>
        </authorList>
    </citation>
    <scope>NUCLEOTIDE SEQUENCE [LARGE SCALE GENOMIC DNA]</scope>
    <source>
        <strain evidence="2 3">JAM7</strain>
    </source>
</reference>
<proteinExistence type="predicted"/>
<dbReference type="PATRIC" id="fig|754477.3.peg.1475"/>
<sequence length="171" mass="19223" precursor="true">MYLEKRPTSVSVIAWAWIVIGFLMLISATLGLFAHLVTSGYFSESDWQFTTYLYPTIALTQIAVAIMGLVAGIFFLKMRPWARFTLEILTWLSILLLAGFFFFVMMKILNMGSVDASHAPQIVSIFMTFAMILMYGLPLFFVLRRLRSPKVRLAVNAQANAAVEPAQDNPA</sequence>
<feature type="transmembrane region" description="Helical" evidence="1">
    <location>
        <begin position="12"/>
        <end position="33"/>
    </location>
</feature>
<evidence type="ECO:0000313" key="2">
    <source>
        <dbReference type="EMBL" id="AFJ02644.1"/>
    </source>
</evidence>
<dbReference type="AlphaFoldDB" id="I1YIA1"/>
<evidence type="ECO:0000256" key="1">
    <source>
        <dbReference type="SAM" id="Phobius"/>
    </source>
</evidence>
<organism evidence="2 3">
    <name type="scientific">Methylophaga frappieri (strain ATCC BAA-2434 / DSM 25690 / JAM7)</name>
    <dbReference type="NCBI Taxonomy" id="754477"/>
    <lineage>
        <taxon>Bacteria</taxon>
        <taxon>Pseudomonadati</taxon>
        <taxon>Pseudomonadota</taxon>
        <taxon>Gammaproteobacteria</taxon>
        <taxon>Thiotrichales</taxon>
        <taxon>Piscirickettsiaceae</taxon>
        <taxon>Methylophaga</taxon>
    </lineage>
</organism>
<keyword evidence="1" id="KW-0812">Transmembrane</keyword>
<feature type="transmembrane region" description="Helical" evidence="1">
    <location>
        <begin position="88"/>
        <end position="109"/>
    </location>
</feature>
<keyword evidence="1" id="KW-1133">Transmembrane helix</keyword>
<dbReference type="HOGENOM" id="CLU_1561131_0_0_6"/>
<dbReference type="KEGG" id="mec:Q7C_1495"/>
<keyword evidence="3" id="KW-1185">Reference proteome</keyword>
<keyword evidence="1" id="KW-0472">Membrane</keyword>
<protein>
    <submittedName>
        <fullName evidence="2">Uncharacterized protein</fullName>
    </submittedName>
</protein>
<dbReference type="Proteomes" id="UP000009145">
    <property type="component" value="Chromosome"/>
</dbReference>